<accession>A0ABN1MW47</accession>
<keyword evidence="2" id="KW-0378">Hydrolase</keyword>
<dbReference type="InterPro" id="IPR012296">
    <property type="entry name" value="Nuclease_put_TT1808"/>
</dbReference>
<comment type="caution">
    <text evidence="2">The sequence shown here is derived from an EMBL/GenBank/DDBJ whole genome shotgun (WGS) entry which is preliminary data.</text>
</comment>
<dbReference type="InterPro" id="IPR008538">
    <property type="entry name" value="Uma2"/>
</dbReference>
<keyword evidence="3" id="KW-1185">Reference proteome</keyword>
<name>A0ABN1MW47_9BACT</name>
<keyword evidence="2" id="KW-0540">Nuclease</keyword>
<gene>
    <name evidence="2" type="ORF">GCM10009119_01830</name>
</gene>
<organism evidence="2 3">
    <name type="scientific">Algoriphagus jejuensis</name>
    <dbReference type="NCBI Taxonomy" id="419934"/>
    <lineage>
        <taxon>Bacteria</taxon>
        <taxon>Pseudomonadati</taxon>
        <taxon>Bacteroidota</taxon>
        <taxon>Cytophagia</taxon>
        <taxon>Cytophagales</taxon>
        <taxon>Cyclobacteriaceae</taxon>
        <taxon>Algoriphagus</taxon>
    </lineage>
</organism>
<reference evidence="2 3" key="1">
    <citation type="journal article" date="2019" name="Int. J. Syst. Evol. Microbiol.">
        <title>The Global Catalogue of Microorganisms (GCM) 10K type strain sequencing project: providing services to taxonomists for standard genome sequencing and annotation.</title>
        <authorList>
            <consortium name="The Broad Institute Genomics Platform"/>
            <consortium name="The Broad Institute Genome Sequencing Center for Infectious Disease"/>
            <person name="Wu L."/>
            <person name="Ma J."/>
        </authorList>
    </citation>
    <scope>NUCLEOTIDE SEQUENCE [LARGE SCALE GENOMIC DNA]</scope>
    <source>
        <strain evidence="2 3">JCM 16112</strain>
    </source>
</reference>
<protein>
    <submittedName>
        <fullName evidence="2">Uma2 family endonuclease</fullName>
    </submittedName>
</protein>
<dbReference type="PANTHER" id="PTHR36558:SF1">
    <property type="entry name" value="RESTRICTION ENDONUCLEASE DOMAIN-CONTAINING PROTEIN-RELATED"/>
    <property type="match status" value="1"/>
</dbReference>
<dbReference type="PANTHER" id="PTHR36558">
    <property type="entry name" value="GLR1098 PROTEIN"/>
    <property type="match status" value="1"/>
</dbReference>
<dbReference type="CDD" id="cd06260">
    <property type="entry name" value="DUF820-like"/>
    <property type="match status" value="1"/>
</dbReference>
<dbReference type="EMBL" id="BAAAFI010000001">
    <property type="protein sequence ID" value="GAA0877215.1"/>
    <property type="molecule type" value="Genomic_DNA"/>
</dbReference>
<feature type="domain" description="Putative restriction endonuclease" evidence="1">
    <location>
        <begin position="22"/>
        <end position="194"/>
    </location>
</feature>
<dbReference type="GO" id="GO:0004519">
    <property type="term" value="F:endonuclease activity"/>
    <property type="evidence" value="ECO:0007669"/>
    <property type="project" value="UniProtKB-KW"/>
</dbReference>
<sequence>MESEKPSTVNEPDVRYGYYSYADYLTWQMDEVVELIKGKVFKRAAAAPKRIHQRVSVKLASRLYVFLEGKKCQVYDAPFDVRFPKKSKEDRKIHDVVQPDICVICDPSKLDERGCIGAPDLIVEILSPGNNKVELQNKFELYEENGVKEYWVIHPEQQTFFIYTLIDSKYQPSHLLTSGDVVESVAVPGFVLDLEEFFGDIE</sequence>
<dbReference type="Pfam" id="PF05685">
    <property type="entry name" value="Uma2"/>
    <property type="match status" value="1"/>
</dbReference>
<evidence type="ECO:0000313" key="2">
    <source>
        <dbReference type="EMBL" id="GAA0877215.1"/>
    </source>
</evidence>
<dbReference type="RefSeq" id="WP_343847912.1">
    <property type="nucleotide sequence ID" value="NZ_BAAAFI010000001.1"/>
</dbReference>
<dbReference type="Gene3D" id="3.90.1570.10">
    <property type="entry name" value="tt1808, chain A"/>
    <property type="match status" value="1"/>
</dbReference>
<evidence type="ECO:0000259" key="1">
    <source>
        <dbReference type="Pfam" id="PF05685"/>
    </source>
</evidence>
<dbReference type="SUPFAM" id="SSF52980">
    <property type="entry name" value="Restriction endonuclease-like"/>
    <property type="match status" value="1"/>
</dbReference>
<evidence type="ECO:0000313" key="3">
    <source>
        <dbReference type="Proteomes" id="UP001500469"/>
    </source>
</evidence>
<keyword evidence="2" id="KW-0255">Endonuclease</keyword>
<dbReference type="Proteomes" id="UP001500469">
    <property type="component" value="Unassembled WGS sequence"/>
</dbReference>
<dbReference type="InterPro" id="IPR011335">
    <property type="entry name" value="Restrct_endonuc-II-like"/>
</dbReference>
<proteinExistence type="predicted"/>